<reference evidence="2 3" key="2">
    <citation type="journal article" date="2019" name="G3 (Bethesda)">
        <title>Hybrid Assembly of the Genome of the Entomopathogenic Nematode Steinernema carpocapsae Identifies the X-Chromosome.</title>
        <authorList>
            <person name="Serra L."/>
            <person name="Macchietto M."/>
            <person name="Macias-Munoz A."/>
            <person name="McGill C.J."/>
            <person name="Rodriguez I.M."/>
            <person name="Rodriguez B."/>
            <person name="Murad R."/>
            <person name="Mortazavi A."/>
        </authorList>
    </citation>
    <scope>NUCLEOTIDE SEQUENCE [LARGE SCALE GENOMIC DNA]</scope>
    <source>
        <strain evidence="2 3">ALL</strain>
    </source>
</reference>
<proteinExistence type="predicted"/>
<protein>
    <submittedName>
        <fullName evidence="2">Uncharacterized protein</fullName>
    </submittedName>
</protein>
<dbReference type="AlphaFoldDB" id="A0A4U5NIW8"/>
<sequence length="88" mass="9607">MFSSLSPCLESTAGHSTIDYLSHRPLAFRINTRLRSTKITNLVHGSHVSATFVPAARVYPNGGISSSWDGTNAKPVESSLSHINHYPR</sequence>
<accession>A0A4U5NIW8</accession>
<reference evidence="2 3" key="1">
    <citation type="journal article" date="2015" name="Genome Biol.">
        <title>Comparative genomics of Steinernema reveals deeply conserved gene regulatory networks.</title>
        <authorList>
            <person name="Dillman A.R."/>
            <person name="Macchietto M."/>
            <person name="Porter C.F."/>
            <person name="Rogers A."/>
            <person name="Williams B."/>
            <person name="Antoshechkin I."/>
            <person name="Lee M.M."/>
            <person name="Goodwin Z."/>
            <person name="Lu X."/>
            <person name="Lewis E.E."/>
            <person name="Goodrich-Blair H."/>
            <person name="Stock S.P."/>
            <person name="Adams B.J."/>
            <person name="Sternberg P.W."/>
            <person name="Mortazavi A."/>
        </authorList>
    </citation>
    <scope>NUCLEOTIDE SEQUENCE [LARGE SCALE GENOMIC DNA]</scope>
    <source>
        <strain evidence="2 3">ALL</strain>
    </source>
</reference>
<dbReference type="Proteomes" id="UP000298663">
    <property type="component" value="Unassembled WGS sequence"/>
</dbReference>
<feature type="region of interest" description="Disordered" evidence="1">
    <location>
        <begin position="63"/>
        <end position="88"/>
    </location>
</feature>
<name>A0A4U5NIW8_STECR</name>
<dbReference type="EMBL" id="AZBU02000004">
    <property type="protein sequence ID" value="TKR82740.1"/>
    <property type="molecule type" value="Genomic_DNA"/>
</dbReference>
<evidence type="ECO:0000313" key="3">
    <source>
        <dbReference type="Proteomes" id="UP000298663"/>
    </source>
</evidence>
<gene>
    <name evidence="2" type="ORF">L596_016421</name>
</gene>
<organism evidence="2 3">
    <name type="scientific">Steinernema carpocapsae</name>
    <name type="common">Entomopathogenic nematode</name>
    <dbReference type="NCBI Taxonomy" id="34508"/>
    <lineage>
        <taxon>Eukaryota</taxon>
        <taxon>Metazoa</taxon>
        <taxon>Ecdysozoa</taxon>
        <taxon>Nematoda</taxon>
        <taxon>Chromadorea</taxon>
        <taxon>Rhabditida</taxon>
        <taxon>Tylenchina</taxon>
        <taxon>Panagrolaimomorpha</taxon>
        <taxon>Strongyloidoidea</taxon>
        <taxon>Steinernematidae</taxon>
        <taxon>Steinernema</taxon>
    </lineage>
</organism>
<keyword evidence="3" id="KW-1185">Reference proteome</keyword>
<comment type="caution">
    <text evidence="2">The sequence shown here is derived from an EMBL/GenBank/DDBJ whole genome shotgun (WGS) entry which is preliminary data.</text>
</comment>
<evidence type="ECO:0000256" key="1">
    <source>
        <dbReference type="SAM" id="MobiDB-lite"/>
    </source>
</evidence>
<evidence type="ECO:0000313" key="2">
    <source>
        <dbReference type="EMBL" id="TKR82740.1"/>
    </source>
</evidence>